<gene>
    <name evidence="7" type="ORF">E2C06_31090</name>
</gene>
<evidence type="ECO:0000256" key="4">
    <source>
        <dbReference type="ARBA" id="ARBA00022989"/>
    </source>
</evidence>
<sequence>MTIGILTLLFAAIYKVLPDRKLAWRDVFIGVFTIAILFTIGKTLIAVYIGKSDIAAGFGGASAIIIVLV</sequence>
<dbReference type="InterPro" id="IPR017039">
    <property type="entry name" value="Virul_fac_BrkB"/>
</dbReference>
<keyword evidence="3 6" id="KW-0812">Transmembrane</keyword>
<keyword evidence="4 6" id="KW-1133">Transmembrane helix</keyword>
<evidence type="ECO:0000313" key="8">
    <source>
        <dbReference type="Proteomes" id="UP000295096"/>
    </source>
</evidence>
<dbReference type="AlphaFoldDB" id="A0A4R5Q776"/>
<dbReference type="OrthoDB" id="9797028at2"/>
<accession>A0A4R5Q776</accession>
<dbReference type="PANTHER" id="PTHR30213">
    <property type="entry name" value="INNER MEMBRANE PROTEIN YHJD"/>
    <property type="match status" value="1"/>
</dbReference>
<feature type="transmembrane region" description="Helical" evidence="6">
    <location>
        <begin position="28"/>
        <end position="49"/>
    </location>
</feature>
<evidence type="ECO:0000256" key="1">
    <source>
        <dbReference type="ARBA" id="ARBA00004651"/>
    </source>
</evidence>
<evidence type="ECO:0000256" key="2">
    <source>
        <dbReference type="ARBA" id="ARBA00022475"/>
    </source>
</evidence>
<keyword evidence="8" id="KW-1185">Reference proteome</keyword>
<evidence type="ECO:0000256" key="5">
    <source>
        <dbReference type="ARBA" id="ARBA00023136"/>
    </source>
</evidence>
<proteinExistence type="predicted"/>
<dbReference type="EMBL" id="SMSJ01000099">
    <property type="protein sequence ID" value="TDH58734.1"/>
    <property type="molecule type" value="Genomic_DNA"/>
</dbReference>
<reference evidence="7 8" key="1">
    <citation type="journal article" date="2016" name="J. Microbiol.">
        <title>Dankookia rubra gen. nov., sp. nov., an alphaproteobacterium isolated from sediment of a shallow stream.</title>
        <authorList>
            <person name="Kim W.H."/>
            <person name="Kim D.H."/>
            <person name="Kang K."/>
            <person name="Ahn T.Y."/>
        </authorList>
    </citation>
    <scope>NUCLEOTIDE SEQUENCE [LARGE SCALE GENOMIC DNA]</scope>
    <source>
        <strain evidence="7 8">JCM30602</strain>
    </source>
</reference>
<protein>
    <submittedName>
        <fullName evidence="7">Uncharacterized protein</fullName>
    </submittedName>
</protein>
<keyword evidence="5 6" id="KW-0472">Membrane</keyword>
<dbReference type="GO" id="GO:0005886">
    <property type="term" value="C:plasma membrane"/>
    <property type="evidence" value="ECO:0007669"/>
    <property type="project" value="UniProtKB-SubCell"/>
</dbReference>
<organism evidence="7 8">
    <name type="scientific">Dankookia rubra</name>
    <dbReference type="NCBI Taxonomy" id="1442381"/>
    <lineage>
        <taxon>Bacteria</taxon>
        <taxon>Pseudomonadati</taxon>
        <taxon>Pseudomonadota</taxon>
        <taxon>Alphaproteobacteria</taxon>
        <taxon>Acetobacterales</taxon>
        <taxon>Roseomonadaceae</taxon>
        <taxon>Dankookia</taxon>
    </lineage>
</organism>
<name>A0A4R5Q776_9PROT</name>
<evidence type="ECO:0000313" key="7">
    <source>
        <dbReference type="EMBL" id="TDH58734.1"/>
    </source>
</evidence>
<evidence type="ECO:0000256" key="3">
    <source>
        <dbReference type="ARBA" id="ARBA00022692"/>
    </source>
</evidence>
<dbReference type="Pfam" id="PF03631">
    <property type="entry name" value="Virul_fac_BrkB"/>
    <property type="match status" value="1"/>
</dbReference>
<dbReference type="Proteomes" id="UP000295096">
    <property type="component" value="Unassembled WGS sequence"/>
</dbReference>
<dbReference type="RefSeq" id="WP_133292456.1">
    <property type="nucleotide sequence ID" value="NZ_SMSJ01000099.1"/>
</dbReference>
<evidence type="ECO:0000256" key="6">
    <source>
        <dbReference type="SAM" id="Phobius"/>
    </source>
</evidence>
<comment type="caution">
    <text evidence="7">The sequence shown here is derived from an EMBL/GenBank/DDBJ whole genome shotgun (WGS) entry which is preliminary data.</text>
</comment>
<dbReference type="PANTHER" id="PTHR30213:SF1">
    <property type="entry name" value="INNER MEMBRANE PROTEIN YHJD"/>
    <property type="match status" value="1"/>
</dbReference>
<keyword evidence="2" id="KW-1003">Cell membrane</keyword>
<comment type="subcellular location">
    <subcellularLocation>
        <location evidence="1">Cell membrane</location>
        <topology evidence="1">Multi-pass membrane protein</topology>
    </subcellularLocation>
</comment>